<accession>A0ABU6J7R9</accession>
<dbReference type="Proteomes" id="UP001352263">
    <property type="component" value="Unassembled WGS sequence"/>
</dbReference>
<dbReference type="EMBL" id="JAWIIV010000007">
    <property type="protein sequence ID" value="MEC4719563.1"/>
    <property type="molecule type" value="Genomic_DNA"/>
</dbReference>
<evidence type="ECO:0000313" key="1">
    <source>
        <dbReference type="EMBL" id="MEC4719563.1"/>
    </source>
</evidence>
<organism evidence="1 2">
    <name type="scientific">Noviherbaspirillum album</name>
    <dbReference type="NCBI Taxonomy" id="3080276"/>
    <lineage>
        <taxon>Bacteria</taxon>
        <taxon>Pseudomonadati</taxon>
        <taxon>Pseudomonadota</taxon>
        <taxon>Betaproteobacteria</taxon>
        <taxon>Burkholderiales</taxon>
        <taxon>Oxalobacteraceae</taxon>
        <taxon>Noviherbaspirillum</taxon>
    </lineage>
</organism>
<dbReference type="Gene3D" id="3.40.50.1820">
    <property type="entry name" value="alpha/beta hydrolase"/>
    <property type="match status" value="1"/>
</dbReference>
<dbReference type="GO" id="GO:0016787">
    <property type="term" value="F:hydrolase activity"/>
    <property type="evidence" value="ECO:0007669"/>
    <property type="project" value="UniProtKB-KW"/>
</dbReference>
<dbReference type="InterPro" id="IPR029058">
    <property type="entry name" value="AB_hydrolase_fold"/>
</dbReference>
<reference evidence="1 2" key="1">
    <citation type="submission" date="2023-10" db="EMBL/GenBank/DDBJ databases">
        <title>Noviherbaspirillum sp. CPCC 100848 genome assembly.</title>
        <authorList>
            <person name="Li X.Y."/>
            <person name="Fang X.M."/>
        </authorList>
    </citation>
    <scope>NUCLEOTIDE SEQUENCE [LARGE SCALE GENOMIC DNA]</scope>
    <source>
        <strain evidence="1 2">CPCC 100848</strain>
    </source>
</reference>
<dbReference type="RefSeq" id="WP_326506279.1">
    <property type="nucleotide sequence ID" value="NZ_JAWIIV010000007.1"/>
</dbReference>
<dbReference type="SUPFAM" id="SSF53474">
    <property type="entry name" value="alpha/beta-Hydrolases"/>
    <property type="match status" value="1"/>
</dbReference>
<gene>
    <name evidence="1" type="ORF">RY831_10405</name>
</gene>
<comment type="caution">
    <text evidence="1">The sequence shown here is derived from an EMBL/GenBank/DDBJ whole genome shotgun (WGS) entry which is preliminary data.</text>
</comment>
<evidence type="ECO:0000313" key="2">
    <source>
        <dbReference type="Proteomes" id="UP001352263"/>
    </source>
</evidence>
<proteinExistence type="predicted"/>
<protein>
    <submittedName>
        <fullName evidence="1">Alpha/beta hydrolase</fullName>
    </submittedName>
</protein>
<keyword evidence="2" id="KW-1185">Reference proteome</keyword>
<name>A0ABU6J7R9_9BURK</name>
<sequence>MMFPINRSHVSIPCDDVAISGMLCQPEGAIGVVVCINGSTASRIKPPSDYVGGVLHMARLATLWLDAAGLDDCRHGRAENPAFPPVRRLQASFDWLRRNAATDDLPLALLASGHLAAAALRLASAGTGDISAMVLRSARLQLPEPGLANITAPTLLIAGGLDDGSVGATRGAFAALRCKKRFEVVPGATHAFEEPGSLEVVARLARGWFLQHTRFVLA</sequence>
<keyword evidence="1" id="KW-0378">Hydrolase</keyword>